<name>A0A9P8CCJ0_9HELO</name>
<dbReference type="InterPro" id="IPR053858">
    <property type="entry name" value="Arb2_dom"/>
</dbReference>
<evidence type="ECO:0000256" key="1">
    <source>
        <dbReference type="SAM" id="MobiDB-lite"/>
    </source>
</evidence>
<feature type="compositionally biased region" description="Basic and acidic residues" evidence="1">
    <location>
        <begin position="573"/>
        <end position="596"/>
    </location>
</feature>
<feature type="domain" description="Arb2" evidence="2">
    <location>
        <begin position="15"/>
        <end position="292"/>
    </location>
</feature>
<dbReference type="PANTHER" id="PTHR21357:SF4">
    <property type="entry name" value="FAM172 FAMILY PROTEIN HOMOLOG CG10038"/>
    <property type="match status" value="1"/>
</dbReference>
<protein>
    <submittedName>
        <fullName evidence="3">Arb2 domain-containing protein</fullName>
    </submittedName>
</protein>
<reference evidence="3" key="1">
    <citation type="journal article" date="2021" name="IMA Fungus">
        <title>Genomic characterization of three marine fungi, including Emericellopsis atlantica sp. nov. with signatures of a generalist lifestyle and marine biomass degradation.</title>
        <authorList>
            <person name="Hagestad O.C."/>
            <person name="Hou L."/>
            <person name="Andersen J.H."/>
            <person name="Hansen E.H."/>
            <person name="Altermark B."/>
            <person name="Li C."/>
            <person name="Kuhnert E."/>
            <person name="Cox R.J."/>
            <person name="Crous P.W."/>
            <person name="Spatafora J.W."/>
            <person name="Lail K."/>
            <person name="Amirebrahimi M."/>
            <person name="Lipzen A."/>
            <person name="Pangilinan J."/>
            <person name="Andreopoulos W."/>
            <person name="Hayes R.D."/>
            <person name="Ng V."/>
            <person name="Grigoriev I.V."/>
            <person name="Jackson S.A."/>
            <person name="Sutton T.D.S."/>
            <person name="Dobson A.D.W."/>
            <person name="Rama T."/>
        </authorList>
    </citation>
    <scope>NUCLEOTIDE SEQUENCE</scope>
    <source>
        <strain evidence="3">TRa3180A</strain>
    </source>
</reference>
<feature type="compositionally biased region" description="Basic and acidic residues" evidence="1">
    <location>
        <begin position="478"/>
        <end position="488"/>
    </location>
</feature>
<dbReference type="AlphaFoldDB" id="A0A9P8CCJ0"/>
<evidence type="ECO:0000313" key="4">
    <source>
        <dbReference type="Proteomes" id="UP000887226"/>
    </source>
</evidence>
<evidence type="ECO:0000259" key="2">
    <source>
        <dbReference type="Pfam" id="PF22749"/>
    </source>
</evidence>
<dbReference type="Proteomes" id="UP000887226">
    <property type="component" value="Unassembled WGS sequence"/>
</dbReference>
<organism evidence="3 4">
    <name type="scientific">Calycina marina</name>
    <dbReference type="NCBI Taxonomy" id="1763456"/>
    <lineage>
        <taxon>Eukaryota</taxon>
        <taxon>Fungi</taxon>
        <taxon>Dikarya</taxon>
        <taxon>Ascomycota</taxon>
        <taxon>Pezizomycotina</taxon>
        <taxon>Leotiomycetes</taxon>
        <taxon>Helotiales</taxon>
        <taxon>Pezizellaceae</taxon>
        <taxon>Calycina</taxon>
    </lineage>
</organism>
<keyword evidence="4" id="KW-1185">Reference proteome</keyword>
<feature type="region of interest" description="Disordered" evidence="1">
    <location>
        <begin position="454"/>
        <end position="535"/>
    </location>
</feature>
<dbReference type="GO" id="GO:0031048">
    <property type="term" value="P:regulatory ncRNA-mediated heterochromatin formation"/>
    <property type="evidence" value="ECO:0007669"/>
    <property type="project" value="TreeGrafter"/>
</dbReference>
<evidence type="ECO:0000313" key="3">
    <source>
        <dbReference type="EMBL" id="KAG9242038.1"/>
    </source>
</evidence>
<feature type="compositionally biased region" description="Low complexity" evidence="1">
    <location>
        <begin position="514"/>
        <end position="530"/>
    </location>
</feature>
<sequence>MFNRLPSGLPKDPVFETTLKGLGYFINAKDEIRSIENPKAYFKYFLTKNARFNDLQREAMNEAIRNIVSDRLKAVSLTILRLPLTATATQLHIPIFVSSNISCASRCIVLFYESSQDLGILAHRLLSGPSGINVGSAVNLVKHIQALPSDPAIILANTGQLCWHRRGKRAVTQTTWNALPAKSAVEVGLRFDEEKNAVPGNRTVQEHVDYIFNHVISSLLSAASTIDIIGVSAGAVAVSTFLNDEKNFATWGNRIEAFASLAPFFNENEINHERFRTFMKQRARVYLVSDEPEGGFVAGPEGNRLVDAYGAPVFSLGEPYYTECLLPKGYRTIITWFEEVANGGKTYINPIFVRNDDNEAEEEVKDWGDERFDYNEPAEMSIQESRIVELAGTHGGKITISHDEDMNVNPADRTVKNRTENPAVKPAEKPAEISTEGKRIVRLVDDLEEKIGVKSTENSGEKSVEKSVKQPVYKKKKPMFELDTEHSEASPSPKPVDDSTTKQVFQPGLGLSDPSSITSSSITSSSIPSSANPIPMLEKKKKKYPTFDLFDPDELPLTAASIEKERLSREKFAENCRRDHNLPPKTEEEQSRETKAFMKTLPRGKGPGCWGIWDRETWNEELEKDRLEVKEKEETDVAEIDA</sequence>
<dbReference type="GO" id="GO:0035197">
    <property type="term" value="F:siRNA binding"/>
    <property type="evidence" value="ECO:0007669"/>
    <property type="project" value="TreeGrafter"/>
</dbReference>
<comment type="caution">
    <text evidence="3">The sequence shown here is derived from an EMBL/GenBank/DDBJ whole genome shotgun (WGS) entry which is preliminary data.</text>
</comment>
<gene>
    <name evidence="3" type="ORF">BJ878DRAFT_569651</name>
</gene>
<dbReference type="InterPro" id="IPR048263">
    <property type="entry name" value="Arb2"/>
</dbReference>
<accession>A0A9P8CCJ0</accession>
<dbReference type="PANTHER" id="PTHR21357">
    <property type="entry name" value="FAM172 FAMILY PROTEIN HOMOLOG CG10038"/>
    <property type="match status" value="1"/>
</dbReference>
<feature type="compositionally biased region" description="Basic and acidic residues" evidence="1">
    <location>
        <begin position="459"/>
        <end position="468"/>
    </location>
</feature>
<dbReference type="GO" id="GO:0005634">
    <property type="term" value="C:nucleus"/>
    <property type="evidence" value="ECO:0007669"/>
    <property type="project" value="TreeGrafter"/>
</dbReference>
<dbReference type="Pfam" id="PF22749">
    <property type="entry name" value="Arb2"/>
    <property type="match status" value="1"/>
</dbReference>
<dbReference type="OrthoDB" id="421951at2759"/>
<proteinExistence type="predicted"/>
<dbReference type="EMBL" id="MU254121">
    <property type="protein sequence ID" value="KAG9242038.1"/>
    <property type="molecule type" value="Genomic_DNA"/>
</dbReference>
<feature type="region of interest" description="Disordered" evidence="1">
    <location>
        <begin position="573"/>
        <end position="603"/>
    </location>
</feature>